<gene>
    <name evidence="1" type="ORF">EVAR_39224_1</name>
</gene>
<keyword evidence="2" id="KW-1185">Reference proteome</keyword>
<reference evidence="1 2" key="1">
    <citation type="journal article" date="2019" name="Commun. Biol.">
        <title>The bagworm genome reveals a unique fibroin gene that provides high tensile strength.</title>
        <authorList>
            <person name="Kono N."/>
            <person name="Nakamura H."/>
            <person name="Ohtoshi R."/>
            <person name="Tomita M."/>
            <person name="Numata K."/>
            <person name="Arakawa K."/>
        </authorList>
    </citation>
    <scope>NUCLEOTIDE SEQUENCE [LARGE SCALE GENOMIC DNA]</scope>
</reference>
<organism evidence="1 2">
    <name type="scientific">Eumeta variegata</name>
    <name type="common">Bagworm moth</name>
    <name type="synonym">Eumeta japonica</name>
    <dbReference type="NCBI Taxonomy" id="151549"/>
    <lineage>
        <taxon>Eukaryota</taxon>
        <taxon>Metazoa</taxon>
        <taxon>Ecdysozoa</taxon>
        <taxon>Arthropoda</taxon>
        <taxon>Hexapoda</taxon>
        <taxon>Insecta</taxon>
        <taxon>Pterygota</taxon>
        <taxon>Neoptera</taxon>
        <taxon>Endopterygota</taxon>
        <taxon>Lepidoptera</taxon>
        <taxon>Glossata</taxon>
        <taxon>Ditrysia</taxon>
        <taxon>Tineoidea</taxon>
        <taxon>Psychidae</taxon>
        <taxon>Oiketicinae</taxon>
        <taxon>Eumeta</taxon>
    </lineage>
</organism>
<proteinExistence type="predicted"/>
<dbReference type="EMBL" id="BGZK01000374">
    <property type="protein sequence ID" value="GBP39996.1"/>
    <property type="molecule type" value="Genomic_DNA"/>
</dbReference>
<evidence type="ECO:0000313" key="2">
    <source>
        <dbReference type="Proteomes" id="UP000299102"/>
    </source>
</evidence>
<protein>
    <submittedName>
        <fullName evidence="1">Uncharacterized protein</fullName>
    </submittedName>
</protein>
<dbReference type="AlphaFoldDB" id="A0A4C1VLS6"/>
<dbReference type="Proteomes" id="UP000299102">
    <property type="component" value="Unassembled WGS sequence"/>
</dbReference>
<accession>A0A4C1VLS6</accession>
<comment type="caution">
    <text evidence="1">The sequence shown here is derived from an EMBL/GenBank/DDBJ whole genome shotgun (WGS) entry which is preliminary data.</text>
</comment>
<name>A0A4C1VLS6_EUMVA</name>
<sequence>MGKRVCKPPKIRWSPYVGTRNPRKVIGALQTSWVGIGYLMEKKRAVGGGRRATVSGSERFKLNIVRGRADDGKPETTRYSVDDAGVVRGRRNAPRKQEHADWPLAKDADHALVWRTLRATSTICRMRFGHCSIPTHLAKFRIRDSSEIAYEAYRGRAPAIDNRHGDVGISGVWNDDGIQRLG</sequence>
<evidence type="ECO:0000313" key="1">
    <source>
        <dbReference type="EMBL" id="GBP39996.1"/>
    </source>
</evidence>